<evidence type="ECO:0000313" key="1">
    <source>
        <dbReference type="EMBL" id="KAE9401022.1"/>
    </source>
</evidence>
<dbReference type="Proteomes" id="UP000799118">
    <property type="component" value="Unassembled WGS sequence"/>
</dbReference>
<evidence type="ECO:0008006" key="3">
    <source>
        <dbReference type="Google" id="ProtNLM"/>
    </source>
</evidence>
<proteinExistence type="predicted"/>
<accession>A0A6A4HPT5</accession>
<name>A0A6A4HPT5_9AGAR</name>
<organism evidence="1 2">
    <name type="scientific">Gymnopus androsaceus JB14</name>
    <dbReference type="NCBI Taxonomy" id="1447944"/>
    <lineage>
        <taxon>Eukaryota</taxon>
        <taxon>Fungi</taxon>
        <taxon>Dikarya</taxon>
        <taxon>Basidiomycota</taxon>
        <taxon>Agaricomycotina</taxon>
        <taxon>Agaricomycetes</taxon>
        <taxon>Agaricomycetidae</taxon>
        <taxon>Agaricales</taxon>
        <taxon>Marasmiineae</taxon>
        <taxon>Omphalotaceae</taxon>
        <taxon>Gymnopus</taxon>
    </lineage>
</organism>
<evidence type="ECO:0000313" key="2">
    <source>
        <dbReference type="Proteomes" id="UP000799118"/>
    </source>
</evidence>
<dbReference type="OrthoDB" id="3270987at2759"/>
<reference evidence="1" key="1">
    <citation type="journal article" date="2019" name="Environ. Microbiol.">
        <title>Fungal ecological strategies reflected in gene transcription - a case study of two litter decomposers.</title>
        <authorList>
            <person name="Barbi F."/>
            <person name="Kohler A."/>
            <person name="Barry K."/>
            <person name="Baskaran P."/>
            <person name="Daum C."/>
            <person name="Fauchery L."/>
            <person name="Ihrmark K."/>
            <person name="Kuo A."/>
            <person name="LaButti K."/>
            <person name="Lipzen A."/>
            <person name="Morin E."/>
            <person name="Grigoriev I.V."/>
            <person name="Henrissat B."/>
            <person name="Lindahl B."/>
            <person name="Martin F."/>
        </authorList>
    </citation>
    <scope>NUCLEOTIDE SEQUENCE</scope>
    <source>
        <strain evidence="1">JB14</strain>
    </source>
</reference>
<dbReference type="AlphaFoldDB" id="A0A6A4HPT5"/>
<keyword evidence="2" id="KW-1185">Reference proteome</keyword>
<dbReference type="EMBL" id="ML769450">
    <property type="protein sequence ID" value="KAE9401022.1"/>
    <property type="molecule type" value="Genomic_DNA"/>
</dbReference>
<sequence length="167" mass="19032">MVLLSNKALDDYDAEINRLQSQILFVEKQKQLVNDYKTRVLSLLSIFEQVPNEIVCVIFEFACTDNFLQEYPWPLDEEEPAVELTSPAIACLPTLTISAVCNRWRSLDLASPSLWSHLRLESAPATASDVQGDFMSTLQLYLDRSVDTPLMIYELQKLYTPVAPHLH</sequence>
<gene>
    <name evidence="1" type="ORF">BT96DRAFT_1018352</name>
</gene>
<protein>
    <recommendedName>
        <fullName evidence="3">F-box domain-containing protein</fullName>
    </recommendedName>
</protein>